<dbReference type="AlphaFoldDB" id="A0A1I7UBX3"/>
<evidence type="ECO:0000313" key="5">
    <source>
        <dbReference type="WBParaSite" id="Csp11.Scaffold629.g7775.t1"/>
    </source>
</evidence>
<dbReference type="eggNOG" id="KOG0307">
    <property type="taxonomic scope" value="Eukaryota"/>
</dbReference>
<dbReference type="PANTHER" id="PTHR24192">
    <property type="entry name" value="ANKYRIN REPEAT DOMAIN 40"/>
    <property type="match status" value="1"/>
</dbReference>
<protein>
    <submittedName>
        <fullName evidence="5">ANK_REP_REGION domain-containing protein</fullName>
    </submittedName>
</protein>
<name>A0A1I7UBX3_9PELO</name>
<dbReference type="STRING" id="1561998.A0A1I7UBX3"/>
<evidence type="ECO:0000256" key="3">
    <source>
        <dbReference type="SAM" id="Phobius"/>
    </source>
</evidence>
<organism evidence="4 5">
    <name type="scientific">Caenorhabditis tropicalis</name>
    <dbReference type="NCBI Taxonomy" id="1561998"/>
    <lineage>
        <taxon>Eukaryota</taxon>
        <taxon>Metazoa</taxon>
        <taxon>Ecdysozoa</taxon>
        <taxon>Nematoda</taxon>
        <taxon>Chromadorea</taxon>
        <taxon>Rhabditida</taxon>
        <taxon>Rhabditina</taxon>
        <taxon>Rhabditomorpha</taxon>
        <taxon>Rhabditoidea</taxon>
        <taxon>Rhabditidae</taxon>
        <taxon>Peloderinae</taxon>
        <taxon>Caenorhabditis</taxon>
    </lineage>
</organism>
<feature type="compositionally biased region" description="Basic and acidic residues" evidence="2">
    <location>
        <begin position="441"/>
        <end position="455"/>
    </location>
</feature>
<feature type="region of interest" description="Disordered" evidence="2">
    <location>
        <begin position="269"/>
        <end position="392"/>
    </location>
</feature>
<dbReference type="InterPro" id="IPR039195">
    <property type="entry name" value="ANKRD40"/>
</dbReference>
<reference evidence="5" key="1">
    <citation type="submission" date="2016-11" db="UniProtKB">
        <authorList>
            <consortium name="WormBaseParasite"/>
        </authorList>
    </citation>
    <scope>IDENTIFICATION</scope>
</reference>
<feature type="compositionally biased region" description="Basic and acidic residues" evidence="2">
    <location>
        <begin position="375"/>
        <end position="386"/>
    </location>
</feature>
<evidence type="ECO:0000256" key="1">
    <source>
        <dbReference type="PROSITE-ProRule" id="PRU00023"/>
    </source>
</evidence>
<dbReference type="Gene3D" id="1.25.40.20">
    <property type="entry name" value="Ankyrin repeat-containing domain"/>
    <property type="match status" value="1"/>
</dbReference>
<feature type="compositionally biased region" description="Basic and acidic residues" evidence="2">
    <location>
        <begin position="275"/>
        <end position="305"/>
    </location>
</feature>
<dbReference type="InterPro" id="IPR036770">
    <property type="entry name" value="Ankyrin_rpt-contain_sf"/>
</dbReference>
<dbReference type="InterPro" id="IPR002110">
    <property type="entry name" value="Ankyrin_rpt"/>
</dbReference>
<keyword evidence="4" id="KW-1185">Reference proteome</keyword>
<evidence type="ECO:0000313" key="4">
    <source>
        <dbReference type="Proteomes" id="UP000095282"/>
    </source>
</evidence>
<keyword evidence="3" id="KW-1133">Transmembrane helix</keyword>
<dbReference type="Pfam" id="PF12796">
    <property type="entry name" value="Ank_2"/>
    <property type="match status" value="1"/>
</dbReference>
<keyword evidence="3" id="KW-0472">Membrane</keyword>
<keyword evidence="1" id="KW-0040">ANK repeat</keyword>
<dbReference type="PANTHER" id="PTHR24192:SF3">
    <property type="entry name" value="ANKYRIN REPEAT DOMAIN 40"/>
    <property type="match status" value="1"/>
</dbReference>
<dbReference type="WBParaSite" id="Csp11.Scaffold629.g7775.t1">
    <property type="protein sequence ID" value="Csp11.Scaffold629.g7775.t1"/>
    <property type="gene ID" value="Csp11.Scaffold629.g7775"/>
</dbReference>
<dbReference type="SUPFAM" id="SSF48403">
    <property type="entry name" value="Ankyrin repeat"/>
    <property type="match status" value="1"/>
</dbReference>
<feature type="region of interest" description="Disordered" evidence="2">
    <location>
        <begin position="418"/>
        <end position="455"/>
    </location>
</feature>
<proteinExistence type="predicted"/>
<keyword evidence="3" id="KW-0812">Transmembrane</keyword>
<accession>A0A1I7UBX3</accession>
<feature type="transmembrane region" description="Helical" evidence="3">
    <location>
        <begin position="471"/>
        <end position="489"/>
    </location>
</feature>
<dbReference type="SMART" id="SM00248">
    <property type="entry name" value="ANK"/>
    <property type="match status" value="2"/>
</dbReference>
<sequence>MASLQYAYEQQQLDFLHLCSLGDEHRVRDALLTGRVDVNYRHKSNGWTALHWAASRGHYDIILLLIEAGYDLNAEDGKHRVPYDVCPEDKKDIRSILELGEDRENMVQIVSGNASRRSSDASDQASPGFIPNYVRHPPFPYAMKNSFDSFSSPPATSGTNGSGSPGPLNSPTYSYGRRDSFNKTRFLLVRTSVGKGKETYKRVTLPGGSDVERLRITIEKACKGRQVDMIFTLPDNDLVESIEQIHQFKDCQKIDVVFKDDARESTPAVTGDTIKMSEGREVSPKELVVEHEYGQEDIEIPKNEEERDEKEEEPRAATPAEDLSRFVKEPSPPISLAATDLDSNNGTEEGNGDGHDEPKLIPLATRQSLDSDPGDFEKVDKEEAKLPDTSPAVAGIAAAVPYISDQVKKEHKEATVLEQDQEPSFVPPPSAHQAPSSKATVVEESKQVPEDRESSDLATWIHNNPDIVRNVATVAAVAGVAGIGYYVYIKKFK</sequence>
<evidence type="ECO:0000256" key="2">
    <source>
        <dbReference type="SAM" id="MobiDB-lite"/>
    </source>
</evidence>
<dbReference type="PROSITE" id="PS50297">
    <property type="entry name" value="ANK_REP_REGION"/>
    <property type="match status" value="1"/>
</dbReference>
<feature type="region of interest" description="Disordered" evidence="2">
    <location>
        <begin position="150"/>
        <end position="176"/>
    </location>
</feature>
<dbReference type="Proteomes" id="UP000095282">
    <property type="component" value="Unplaced"/>
</dbReference>
<feature type="repeat" description="ANK" evidence="1">
    <location>
        <begin position="45"/>
        <end position="77"/>
    </location>
</feature>
<dbReference type="PROSITE" id="PS50088">
    <property type="entry name" value="ANK_REPEAT"/>
    <property type="match status" value="1"/>
</dbReference>